<sequence length="248" mass="28460">MILYLQWYNFDLHIHSVLSPCSTWDMSPKKVLAEAKKKGLDLIGITDHHSVRNYPGFCKRGKISGVKLIPAMEVQTKEEVHLLLYFRSYQQALRFEVEILKKSPSIMDDVTAIKPQCLVNDNDMVIKVEKQLLLFSVDLPLDTVIKLARTYEVLVILAHINRPAFSIYSQLGFIPPDIDIDGVEIDNYTNCKPIIPKNVGIIYGSDAHDLPTIGRFVTQAWVNEPTWEELKLALRNIEGRWLRRKDDS</sequence>
<name>A0A9E2BET5_PSYF1</name>
<dbReference type="AlphaFoldDB" id="A0A9E2BET5"/>
<dbReference type="EMBL" id="QLTW01000003">
    <property type="protein sequence ID" value="MBT9144293.1"/>
    <property type="molecule type" value="Genomic_DNA"/>
</dbReference>
<dbReference type="PANTHER" id="PTHR42924">
    <property type="entry name" value="EXONUCLEASE"/>
    <property type="match status" value="1"/>
</dbReference>
<evidence type="ECO:0000313" key="2">
    <source>
        <dbReference type="EMBL" id="MBT9144293.1"/>
    </source>
</evidence>
<dbReference type="CDD" id="cd07432">
    <property type="entry name" value="PHP_HisPPase"/>
    <property type="match status" value="1"/>
</dbReference>
<dbReference type="GO" id="GO:0004534">
    <property type="term" value="F:5'-3' RNA exonuclease activity"/>
    <property type="evidence" value="ECO:0007669"/>
    <property type="project" value="TreeGrafter"/>
</dbReference>
<protein>
    <submittedName>
        <fullName evidence="2">DNA polymerase III PolC-type</fullName>
        <ecNumber evidence="2">2.7.7.7</ecNumber>
    </submittedName>
</protein>
<dbReference type="GO" id="GO:0003887">
    <property type="term" value="F:DNA-directed DNA polymerase activity"/>
    <property type="evidence" value="ECO:0007669"/>
    <property type="project" value="UniProtKB-EC"/>
</dbReference>
<dbReference type="InterPro" id="IPR003141">
    <property type="entry name" value="Pol/His_phosphatase_N"/>
</dbReference>
<dbReference type="InterPro" id="IPR016195">
    <property type="entry name" value="Pol/histidinol_Pase-like"/>
</dbReference>
<dbReference type="Pfam" id="PF02811">
    <property type="entry name" value="PHP"/>
    <property type="match status" value="1"/>
</dbReference>
<feature type="domain" description="Polymerase/histidinol phosphatase N-terminal" evidence="1">
    <location>
        <begin position="10"/>
        <end position="78"/>
    </location>
</feature>
<evidence type="ECO:0000313" key="3">
    <source>
        <dbReference type="Proteomes" id="UP000811545"/>
    </source>
</evidence>
<dbReference type="EC" id="2.7.7.7" evidence="2"/>
<keyword evidence="2" id="KW-0808">Transferase</keyword>
<dbReference type="InterPro" id="IPR052018">
    <property type="entry name" value="PHP_domain"/>
</dbReference>
<accession>A0A9E2BET5</accession>
<dbReference type="SMART" id="SM00481">
    <property type="entry name" value="POLIIIAc"/>
    <property type="match status" value="1"/>
</dbReference>
<dbReference type="SUPFAM" id="SSF89550">
    <property type="entry name" value="PHP domain-like"/>
    <property type="match status" value="1"/>
</dbReference>
<dbReference type="InterPro" id="IPR004013">
    <property type="entry name" value="PHP_dom"/>
</dbReference>
<keyword evidence="2" id="KW-0548">Nucleotidyltransferase</keyword>
<comment type="caution">
    <text evidence="2">The sequence shown here is derived from an EMBL/GenBank/DDBJ whole genome shotgun (WGS) entry which is preliminary data.</text>
</comment>
<evidence type="ECO:0000259" key="1">
    <source>
        <dbReference type="SMART" id="SM00481"/>
    </source>
</evidence>
<dbReference type="PANTHER" id="PTHR42924:SF3">
    <property type="entry name" value="POLYMERASE_HISTIDINOL PHOSPHATASE N-TERMINAL DOMAIN-CONTAINING PROTEIN"/>
    <property type="match status" value="1"/>
</dbReference>
<dbReference type="Gene3D" id="3.20.20.140">
    <property type="entry name" value="Metal-dependent hydrolases"/>
    <property type="match status" value="1"/>
</dbReference>
<gene>
    <name evidence="2" type="primary">polC</name>
    <name evidence="2" type="ORF">DDT42_00125</name>
</gene>
<dbReference type="GO" id="GO:0035312">
    <property type="term" value="F:5'-3' DNA exonuclease activity"/>
    <property type="evidence" value="ECO:0007669"/>
    <property type="project" value="TreeGrafter"/>
</dbReference>
<reference evidence="2 3" key="1">
    <citation type="journal article" date="2021" name="bioRxiv">
        <title>Unique metabolic strategies in Hadean analogues reveal hints for primordial physiology.</title>
        <authorList>
            <person name="Nobu M.K."/>
            <person name="Nakai R."/>
            <person name="Tamazawa S."/>
            <person name="Mori H."/>
            <person name="Toyoda A."/>
            <person name="Ijiri A."/>
            <person name="Suzuki S."/>
            <person name="Kurokawa K."/>
            <person name="Kamagata Y."/>
            <person name="Tamaki H."/>
        </authorList>
    </citation>
    <scope>NUCLEOTIDE SEQUENCE [LARGE SCALE GENOMIC DNA]</scope>
    <source>
        <strain evidence="2">BS525</strain>
    </source>
</reference>
<proteinExistence type="predicted"/>
<organism evidence="2 3">
    <name type="scientific">Psychracetigena formicireducens</name>
    <dbReference type="NCBI Taxonomy" id="2986056"/>
    <lineage>
        <taxon>Bacteria</taxon>
        <taxon>Bacillati</taxon>
        <taxon>Candidatus Lithacetigenota</taxon>
        <taxon>Candidatus Psychracetigena</taxon>
    </lineage>
</organism>
<dbReference type="Proteomes" id="UP000811545">
    <property type="component" value="Unassembled WGS sequence"/>
</dbReference>